<name>A0ABY3MU76_9GAMM</name>
<reference evidence="8 9" key="1">
    <citation type="submission" date="2019-08" db="EMBL/GenBank/DDBJ databases">
        <title>Microbe sample from Colwellia echini.</title>
        <authorList>
            <person name="Christiansen L."/>
            <person name="Pathiraja D."/>
            <person name="Schultz-Johansen M."/>
            <person name="Choi I.-G."/>
            <person name="Stougaard P."/>
        </authorList>
    </citation>
    <scope>NUCLEOTIDE SEQUENCE [LARGE SCALE GENOMIC DNA]</scope>
    <source>
        <strain evidence="8 9">A3</strain>
    </source>
</reference>
<keyword evidence="3" id="KW-0321">Glycogen metabolism</keyword>
<keyword evidence="9" id="KW-1185">Reference proteome</keyword>
<evidence type="ECO:0000256" key="1">
    <source>
        <dbReference type="ARBA" id="ARBA00005131"/>
    </source>
</evidence>
<keyword evidence="8" id="KW-0808">Transferase</keyword>
<evidence type="ECO:0000259" key="7">
    <source>
        <dbReference type="Pfam" id="PF19292"/>
    </source>
</evidence>
<keyword evidence="5" id="KW-0119">Carbohydrate metabolism</keyword>
<keyword evidence="8" id="KW-0418">Kinase</keyword>
<dbReference type="PANTHER" id="PTHR10749">
    <property type="entry name" value="PHOSPHORYLASE B KINASE REGULATORY SUBUNIT"/>
    <property type="match status" value="1"/>
</dbReference>
<dbReference type="Gene3D" id="1.50.10.10">
    <property type="match status" value="1"/>
</dbReference>
<evidence type="ECO:0000256" key="2">
    <source>
        <dbReference type="ARBA" id="ARBA00007128"/>
    </source>
</evidence>
<dbReference type="SUPFAM" id="SSF48208">
    <property type="entry name" value="Six-hairpin glycosidases"/>
    <property type="match status" value="1"/>
</dbReference>
<sequence length="1023" mass="115926">MDKVLLLDRLYNDINDIILTRQHPVTGLLPASTAITTHGDYTDAWVRDNVYSIMCVWTLGSAYKKGGEKVRSDELNQATIKLMRGLLQSMMRQAPKVETFKHTLNAMDCLHAKYNTQTGLNVVEDHEWGHLQIDATSVFLLMLAQMTATGLRIINTIDEVDFVQNLIYYIASAYRTPDYGIWERGNKINNGKTEINASSVGMAKAALEALDELNLFGNNENPRAVVHTIPDAISRARNTLTHLLPRESISKEVDSALLSIIGFPAFAVGDTALADITRNKILSELGGKYGCKRFLWDGHQTIIEDHSRMYYEHSELADFEHIESEWPLFHTYLYIQALFDKDETLAKKYRDQLESVMVEQDGKFLLPELYYVDEPELEGERENPGSQPRKPNENIPLVWAQSLYFTGLMLDEGLVQPDDLDPLQLRNRSTTTADTQIALVVLAENESVKLQLAEHGVISETFAEISPINVISASELVESYRKVGANKNLALTGRPKRRFQGLATAQTFRINDKPFLSLSNLQYDENNYLKFDAELATADLLRELSYLNKSWINDEVAVFSYLVTQDICDSVNADVLLTTIKELQLRISHTNIGYASASLAIRASKVNNLMVPDLSVMGLFNTEQTSSAHAYSFDLLALPNEIQQQIKASETDDLSYYHQVNDWLSVYSLDSILTENISTEQGCSISFEQLISGIYTRAQHKQHWLTARLCFSALKLAHKDLADDLSLVCARHIDIVIGDENHIVLTHENSLLKPKQLLKMLDQVCHQKLERTLVQEMLVTLGNIVRTKTRVFNGLRSIKLNNLLALCAKHDECNESTFIELSLKSPFELNQAIREVLTSQQQEFNENVKFNFCDHIMQNSQANFTQAVDTNWLEWRSERGLFTRIDDDLLADIWQSLAHTTRIVFAENANAAEVLDAEITRSSMTPREESFARCIDGLVQHLQPIYYKSAILETLFAFTQHCKNTPEFRTEEVVLGLVLSDAATLFIETQGTKKEGETCLQSFMMQAPQVLQKYVSKIFQQLN</sequence>
<dbReference type="Pfam" id="PF19292">
    <property type="entry name" value="KPBB_C"/>
    <property type="match status" value="1"/>
</dbReference>
<feature type="domain" description="Phosphorylase b kinase regulatory subunit alpha/beta C-terminal" evidence="7">
    <location>
        <begin position="816"/>
        <end position="1021"/>
    </location>
</feature>
<evidence type="ECO:0000256" key="3">
    <source>
        <dbReference type="ARBA" id="ARBA00022600"/>
    </source>
</evidence>
<dbReference type="Pfam" id="PF00723">
    <property type="entry name" value="Glyco_hydro_15"/>
    <property type="match status" value="1"/>
</dbReference>
<dbReference type="InterPro" id="IPR008734">
    <property type="entry name" value="PHK_A/B_su"/>
</dbReference>
<comment type="pathway">
    <text evidence="1">Glycan biosynthesis; glycogen metabolism.</text>
</comment>
<protein>
    <submittedName>
        <fullName evidence="8">Phosphorylase kinase</fullName>
    </submittedName>
</protein>
<proteinExistence type="inferred from homology"/>
<dbReference type="InterPro" id="IPR045583">
    <property type="entry name" value="KPBA/B_C"/>
</dbReference>
<dbReference type="RefSeq" id="WP_101344552.1">
    <property type="nucleotide sequence ID" value="NZ_PJAI02000020.1"/>
</dbReference>
<dbReference type="GO" id="GO:0016301">
    <property type="term" value="F:kinase activity"/>
    <property type="evidence" value="ECO:0007669"/>
    <property type="project" value="UniProtKB-KW"/>
</dbReference>
<evidence type="ECO:0000256" key="4">
    <source>
        <dbReference type="ARBA" id="ARBA00022860"/>
    </source>
</evidence>
<comment type="caution">
    <text evidence="8">The sequence shown here is derived from an EMBL/GenBank/DDBJ whole genome shotgun (WGS) entry which is preliminary data.</text>
</comment>
<evidence type="ECO:0000256" key="5">
    <source>
        <dbReference type="ARBA" id="ARBA00023277"/>
    </source>
</evidence>
<comment type="similarity">
    <text evidence="2">Belongs to the phosphorylase b kinase regulatory chain family.</text>
</comment>
<evidence type="ECO:0000313" key="9">
    <source>
        <dbReference type="Proteomes" id="UP000815846"/>
    </source>
</evidence>
<organism evidence="8 9">
    <name type="scientific">Colwellia echini</name>
    <dbReference type="NCBI Taxonomy" id="1982103"/>
    <lineage>
        <taxon>Bacteria</taxon>
        <taxon>Pseudomonadati</taxon>
        <taxon>Pseudomonadota</taxon>
        <taxon>Gammaproteobacteria</taxon>
        <taxon>Alteromonadales</taxon>
        <taxon>Colwelliaceae</taxon>
        <taxon>Colwellia</taxon>
    </lineage>
</organism>
<evidence type="ECO:0000313" key="8">
    <source>
        <dbReference type="EMBL" id="TYK64676.1"/>
    </source>
</evidence>
<evidence type="ECO:0000259" key="6">
    <source>
        <dbReference type="Pfam" id="PF00723"/>
    </source>
</evidence>
<dbReference type="InterPro" id="IPR011613">
    <property type="entry name" value="GH15-like"/>
</dbReference>
<dbReference type="PANTHER" id="PTHR10749:SF7">
    <property type="entry name" value="PHOSPHORYLASE B KINASE REGULATORY SUBUNIT ALPHA-RELATED"/>
    <property type="match status" value="1"/>
</dbReference>
<feature type="domain" description="GH15-like" evidence="6">
    <location>
        <begin position="8"/>
        <end position="798"/>
    </location>
</feature>
<accession>A0ABY3MU76</accession>
<dbReference type="InterPro" id="IPR008928">
    <property type="entry name" value="6-hairpin_glycosidase_sf"/>
</dbReference>
<dbReference type="EMBL" id="PJAI02000020">
    <property type="protein sequence ID" value="TYK64676.1"/>
    <property type="molecule type" value="Genomic_DNA"/>
</dbReference>
<gene>
    <name evidence="8" type="ORF">CWS31_014590</name>
</gene>
<keyword evidence="4" id="KW-0112">Calmodulin-binding</keyword>
<dbReference type="InterPro" id="IPR012341">
    <property type="entry name" value="6hp_glycosidase-like_sf"/>
</dbReference>
<dbReference type="Proteomes" id="UP000815846">
    <property type="component" value="Unassembled WGS sequence"/>
</dbReference>